<reference evidence="2" key="1">
    <citation type="submission" date="2018-12" db="EMBL/GenBank/DDBJ databases">
        <title>A new species of lactobacillus.</title>
        <authorList>
            <person name="Jian Y."/>
            <person name="Xin L."/>
            <person name="Hong Z.J."/>
            <person name="Ming L.Z."/>
            <person name="Hong X.Z."/>
        </authorList>
    </citation>
    <scope>NUCLEOTIDE SEQUENCE [LARGE SCALE GENOMIC DNA]</scope>
    <source>
        <strain evidence="2">HSLZ-75</strain>
    </source>
</reference>
<dbReference type="EMBL" id="CP034726">
    <property type="protein sequence ID" value="QBP18210.1"/>
    <property type="molecule type" value="Genomic_DNA"/>
</dbReference>
<dbReference type="Proteomes" id="UP000294321">
    <property type="component" value="Chromosome"/>
</dbReference>
<dbReference type="KEGG" id="lji:ELX58_03460"/>
<keyword evidence="2" id="KW-1185">Reference proteome</keyword>
<proteinExistence type="predicted"/>
<evidence type="ECO:0000313" key="1">
    <source>
        <dbReference type="EMBL" id="QBP18210.1"/>
    </source>
</evidence>
<protein>
    <submittedName>
        <fullName evidence="1">Uncharacterized protein</fullName>
    </submittedName>
</protein>
<sequence>MNLSSDFLKDLFHSCFNGIEDQMDRNRQIKNNTVNKLIDFQNKIEFHNQKIHVYNKALQKSFEQDKRKFRKMIMYKIQSIKSRLVIYLSAWSINVDQDIGIVNNKVLKRCLGDLLAEEERILHKSLIHLLYRQ</sequence>
<gene>
    <name evidence="1" type="ORF">ELX58_03460</name>
</gene>
<dbReference type="RefSeq" id="WP_133441771.1">
    <property type="nucleotide sequence ID" value="NZ_CP034726.1"/>
</dbReference>
<organism evidence="1 2">
    <name type="scientific">Acetilactobacillus jinshanensis</name>
    <dbReference type="NCBI Taxonomy" id="1720083"/>
    <lineage>
        <taxon>Bacteria</taxon>
        <taxon>Bacillati</taxon>
        <taxon>Bacillota</taxon>
        <taxon>Bacilli</taxon>
        <taxon>Lactobacillales</taxon>
        <taxon>Lactobacillaceae</taxon>
        <taxon>Acetilactobacillus</taxon>
    </lineage>
</organism>
<dbReference type="AlphaFoldDB" id="A0A4P6ZLU7"/>
<evidence type="ECO:0000313" key="2">
    <source>
        <dbReference type="Proteomes" id="UP000294321"/>
    </source>
</evidence>
<accession>A0A4P6ZLU7</accession>
<name>A0A4P6ZLU7_9LACO</name>